<name>A0AAE3MJZ3_9FLAO</name>
<dbReference type="RefSeq" id="WP_266010645.1">
    <property type="nucleotide sequence ID" value="NZ_JAPFQP010000001.1"/>
</dbReference>
<feature type="transmembrane region" description="Helical" evidence="1">
    <location>
        <begin position="115"/>
        <end position="131"/>
    </location>
</feature>
<proteinExistence type="predicted"/>
<keyword evidence="1" id="KW-0812">Transmembrane</keyword>
<evidence type="ECO:0000313" key="2">
    <source>
        <dbReference type="EMBL" id="MCX2718522.1"/>
    </source>
</evidence>
<organism evidence="2 3">
    <name type="scientific">Lentiprolixibacter aurantiacus</name>
    <dbReference type="NCBI Taxonomy" id="2993939"/>
    <lineage>
        <taxon>Bacteria</taxon>
        <taxon>Pseudomonadati</taxon>
        <taxon>Bacteroidota</taxon>
        <taxon>Flavobacteriia</taxon>
        <taxon>Flavobacteriales</taxon>
        <taxon>Flavobacteriaceae</taxon>
        <taxon>Lentiprolixibacter</taxon>
    </lineage>
</organism>
<protein>
    <submittedName>
        <fullName evidence="2">DoxX family protein</fullName>
    </submittedName>
</protein>
<dbReference type="Proteomes" id="UP001207116">
    <property type="component" value="Unassembled WGS sequence"/>
</dbReference>
<feature type="transmembrane region" description="Helical" evidence="1">
    <location>
        <begin position="12"/>
        <end position="30"/>
    </location>
</feature>
<keyword evidence="3" id="KW-1185">Reference proteome</keyword>
<comment type="caution">
    <text evidence="2">The sequence shown here is derived from an EMBL/GenBank/DDBJ whole genome shotgun (WGS) entry which is preliminary data.</text>
</comment>
<gene>
    <name evidence="2" type="ORF">OO016_02810</name>
</gene>
<dbReference type="EMBL" id="JAPFQP010000001">
    <property type="protein sequence ID" value="MCX2718522.1"/>
    <property type="molecule type" value="Genomic_DNA"/>
</dbReference>
<keyword evidence="1" id="KW-1133">Transmembrane helix</keyword>
<feature type="transmembrane region" description="Helical" evidence="1">
    <location>
        <begin position="85"/>
        <end position="103"/>
    </location>
</feature>
<reference evidence="2" key="1">
    <citation type="submission" date="2022-11" db="EMBL/GenBank/DDBJ databases">
        <title>The characterization of three novel Bacteroidetes species and genomic analysis of their roles in tidal elemental geochemical cycles.</title>
        <authorList>
            <person name="Ma K.-J."/>
        </authorList>
    </citation>
    <scope>NUCLEOTIDE SEQUENCE</scope>
    <source>
        <strain evidence="2">M415</strain>
    </source>
</reference>
<dbReference type="AlphaFoldDB" id="A0AAE3MJZ3"/>
<accession>A0AAE3MJZ3</accession>
<evidence type="ECO:0000256" key="1">
    <source>
        <dbReference type="SAM" id="Phobius"/>
    </source>
</evidence>
<sequence>MQAITQHLPESFLLLFLAITFLQSGLDKIIDWKGNLGWLRGHFAKTPFKNLVPQMLFTVLLAETASGVLSLAGIIELALTGDYSLGYIGAVLGCIALLMLLLGQRIARDYDGARTIVIYLIPTIFLLYLMQA</sequence>
<keyword evidence="1" id="KW-0472">Membrane</keyword>
<evidence type="ECO:0000313" key="3">
    <source>
        <dbReference type="Proteomes" id="UP001207116"/>
    </source>
</evidence>
<feature type="transmembrane region" description="Helical" evidence="1">
    <location>
        <begin position="51"/>
        <end position="79"/>
    </location>
</feature>